<proteinExistence type="predicted"/>
<accession>A0AA39U7U5</accession>
<evidence type="ECO:0000313" key="1">
    <source>
        <dbReference type="EMBL" id="KAK0468915.1"/>
    </source>
</evidence>
<evidence type="ECO:0000313" key="2">
    <source>
        <dbReference type="Proteomes" id="UP001175227"/>
    </source>
</evidence>
<protein>
    <submittedName>
        <fullName evidence="1">Uncharacterized protein</fullName>
    </submittedName>
</protein>
<dbReference type="EMBL" id="JAUEPR010000064">
    <property type="protein sequence ID" value="KAK0468915.1"/>
    <property type="molecule type" value="Genomic_DNA"/>
</dbReference>
<reference evidence="1" key="1">
    <citation type="submission" date="2023-06" db="EMBL/GenBank/DDBJ databases">
        <authorList>
            <consortium name="Lawrence Berkeley National Laboratory"/>
            <person name="Ahrendt S."/>
            <person name="Sahu N."/>
            <person name="Indic B."/>
            <person name="Wong-Bajracharya J."/>
            <person name="Merenyi Z."/>
            <person name="Ke H.-M."/>
            <person name="Monk M."/>
            <person name="Kocsube S."/>
            <person name="Drula E."/>
            <person name="Lipzen A."/>
            <person name="Balint B."/>
            <person name="Henrissat B."/>
            <person name="Andreopoulos B."/>
            <person name="Martin F.M."/>
            <person name="Harder C.B."/>
            <person name="Rigling D."/>
            <person name="Ford K.L."/>
            <person name="Foster G.D."/>
            <person name="Pangilinan J."/>
            <person name="Papanicolaou A."/>
            <person name="Barry K."/>
            <person name="LaButti K."/>
            <person name="Viragh M."/>
            <person name="Koriabine M."/>
            <person name="Yan M."/>
            <person name="Riley R."/>
            <person name="Champramary S."/>
            <person name="Plett K.L."/>
            <person name="Tsai I.J."/>
            <person name="Slot J."/>
            <person name="Sipos G."/>
            <person name="Plett J."/>
            <person name="Nagy L.G."/>
            <person name="Grigoriev I.V."/>
        </authorList>
    </citation>
    <scope>NUCLEOTIDE SEQUENCE</scope>
    <source>
        <strain evidence="1">ICMP 16352</strain>
    </source>
</reference>
<dbReference type="Proteomes" id="UP001175227">
    <property type="component" value="Unassembled WGS sequence"/>
</dbReference>
<comment type="caution">
    <text evidence="1">The sequence shown here is derived from an EMBL/GenBank/DDBJ whole genome shotgun (WGS) entry which is preliminary data.</text>
</comment>
<name>A0AA39U7U5_9AGAR</name>
<keyword evidence="2" id="KW-1185">Reference proteome</keyword>
<organism evidence="1 2">
    <name type="scientific">Armillaria novae-zelandiae</name>
    <dbReference type="NCBI Taxonomy" id="153914"/>
    <lineage>
        <taxon>Eukaryota</taxon>
        <taxon>Fungi</taxon>
        <taxon>Dikarya</taxon>
        <taxon>Basidiomycota</taxon>
        <taxon>Agaricomycotina</taxon>
        <taxon>Agaricomycetes</taxon>
        <taxon>Agaricomycetidae</taxon>
        <taxon>Agaricales</taxon>
        <taxon>Marasmiineae</taxon>
        <taxon>Physalacriaceae</taxon>
        <taxon>Armillaria</taxon>
    </lineage>
</organism>
<dbReference type="AlphaFoldDB" id="A0AA39U7U5"/>
<sequence>MSTCKVYKPVSAAAKLRSWEDLPTSTDRPVTIAGARMLLFQNSRMIIPSLFQPTNTLYHLYLRVENNSEGAPGLGMQTHCVPIFGKVSVFRGRSSLWVASWHYSNFIVSRLTFTIRLNTPRAASLPEAQMRLVFISTLLALSSYSAAAEDPKPPTTWTVDTLSLVENSQNVTQSWDERISNASASLQQAITMVNQTHGQFNVSNGTYADAGALYAQMVEYDRLTNQTKYKVILRDYFTVAESKNPGFLDVQNYGYAAAHAYTVYQDPFFLTLATTSWASARRYTISQKQADSGTIGTKNFNLSSCHSSLVGGTFSVTDCNDPFLDSLASGMFLV</sequence>
<gene>
    <name evidence="1" type="ORF">IW261DRAFT_1597894</name>
</gene>